<evidence type="ECO:0000313" key="2">
    <source>
        <dbReference type="Proteomes" id="UP000501237"/>
    </source>
</evidence>
<organism evidence="1 2">
    <name type="scientific">Metapseudomonas otitidis</name>
    <dbReference type="NCBI Taxonomy" id="319939"/>
    <lineage>
        <taxon>Bacteria</taxon>
        <taxon>Pseudomonadati</taxon>
        <taxon>Pseudomonadota</taxon>
        <taxon>Gammaproteobacteria</taxon>
        <taxon>Pseudomonadales</taxon>
        <taxon>Pseudomonadaceae</taxon>
        <taxon>Metapseudomonas</taxon>
    </lineage>
</organism>
<gene>
    <name evidence="1" type="ORF">PtoMrB4_41560</name>
</gene>
<proteinExistence type="predicted"/>
<dbReference type="AlphaFoldDB" id="A0A679GRT5"/>
<dbReference type="KEGG" id="poj:PtoMrB4_41560"/>
<evidence type="ECO:0000313" key="1">
    <source>
        <dbReference type="EMBL" id="BCA30179.1"/>
    </source>
</evidence>
<reference evidence="1 2" key="1">
    <citation type="journal article" date="2020" name="Microbiol. Resour. Announc.">
        <title>Complete genome sequence of Pseudomonas otitidis strain MrB4, isolated from Lake Biwa in Japan.</title>
        <authorList>
            <person name="Miyazaki K."/>
            <person name="Hase E."/>
            <person name="Maruya T."/>
        </authorList>
    </citation>
    <scope>NUCLEOTIDE SEQUENCE [LARGE SCALE GENOMIC DNA]</scope>
    <source>
        <strain evidence="1 2">MrB4</strain>
    </source>
</reference>
<dbReference type="Proteomes" id="UP000501237">
    <property type="component" value="Chromosome"/>
</dbReference>
<sequence length="107" mass="11853">MGFSLALPRGLETAATIPGSGLFWQPRPPGITERRTVSKRQRSGVIMATVRQPYGTMRLSDGRFTGKRSAQGSELHSDSHFGQLVLAKSLHPDQNLRHSFDVKETLH</sequence>
<dbReference type="EMBL" id="AP022642">
    <property type="protein sequence ID" value="BCA30179.1"/>
    <property type="molecule type" value="Genomic_DNA"/>
</dbReference>
<protein>
    <submittedName>
        <fullName evidence="1">Uncharacterized protein</fullName>
    </submittedName>
</protein>
<name>A0A679GRT5_9GAMM</name>
<accession>A0A679GRT5</accession>